<dbReference type="Proteomes" id="UP000199393">
    <property type="component" value="Chromosome I"/>
</dbReference>
<organism evidence="4 5">
    <name type="scientific">Micromonospora krabiensis</name>
    <dbReference type="NCBI Taxonomy" id="307121"/>
    <lineage>
        <taxon>Bacteria</taxon>
        <taxon>Bacillati</taxon>
        <taxon>Actinomycetota</taxon>
        <taxon>Actinomycetes</taxon>
        <taxon>Micromonosporales</taxon>
        <taxon>Micromonosporaceae</taxon>
        <taxon>Micromonospora</taxon>
    </lineage>
</organism>
<dbReference type="AlphaFoldDB" id="A0A1C3NCJ1"/>
<dbReference type="PATRIC" id="fig|307121.4.peg.5959"/>
<dbReference type="OrthoDB" id="5190841at2"/>
<evidence type="ECO:0000313" key="5">
    <source>
        <dbReference type="Proteomes" id="UP000199393"/>
    </source>
</evidence>
<evidence type="ECO:0000313" key="4">
    <source>
        <dbReference type="EMBL" id="SBV30259.1"/>
    </source>
</evidence>
<dbReference type="Pfam" id="PF00440">
    <property type="entry name" value="TetR_N"/>
    <property type="match status" value="1"/>
</dbReference>
<evidence type="ECO:0000256" key="2">
    <source>
        <dbReference type="PROSITE-ProRule" id="PRU00335"/>
    </source>
</evidence>
<dbReference type="InterPro" id="IPR009057">
    <property type="entry name" value="Homeodomain-like_sf"/>
</dbReference>
<protein>
    <submittedName>
        <fullName evidence="4">Transcriptional regulator, TetR family</fullName>
    </submittedName>
</protein>
<feature type="DNA-binding region" description="H-T-H motif" evidence="2">
    <location>
        <begin position="40"/>
        <end position="59"/>
    </location>
</feature>
<dbReference type="SUPFAM" id="SSF46689">
    <property type="entry name" value="Homeodomain-like"/>
    <property type="match status" value="1"/>
</dbReference>
<keyword evidence="5" id="KW-1185">Reference proteome</keyword>
<dbReference type="PANTHER" id="PTHR30055">
    <property type="entry name" value="HTH-TYPE TRANSCRIPTIONAL REGULATOR RUTR"/>
    <property type="match status" value="1"/>
</dbReference>
<dbReference type="GO" id="GO:0000976">
    <property type="term" value="F:transcription cis-regulatory region binding"/>
    <property type="evidence" value="ECO:0007669"/>
    <property type="project" value="TreeGrafter"/>
</dbReference>
<evidence type="ECO:0000256" key="1">
    <source>
        <dbReference type="ARBA" id="ARBA00023125"/>
    </source>
</evidence>
<dbReference type="InterPro" id="IPR050109">
    <property type="entry name" value="HTH-type_TetR-like_transc_reg"/>
</dbReference>
<feature type="domain" description="HTH tetR-type" evidence="3">
    <location>
        <begin position="17"/>
        <end position="77"/>
    </location>
</feature>
<gene>
    <name evidence="4" type="ORF">GA0070620_5854</name>
</gene>
<dbReference type="STRING" id="307121.GA0070620_5854"/>
<dbReference type="Gene3D" id="1.10.357.10">
    <property type="entry name" value="Tetracycline Repressor, domain 2"/>
    <property type="match status" value="1"/>
</dbReference>
<dbReference type="PRINTS" id="PR00455">
    <property type="entry name" value="HTHTETR"/>
</dbReference>
<dbReference type="PANTHER" id="PTHR30055:SF209">
    <property type="entry name" value="POSSIBLE TRANSCRIPTIONAL REGULATORY PROTEIN (PROBABLY TETR-FAMILY)"/>
    <property type="match status" value="1"/>
</dbReference>
<sequence length="196" mass="21354">MEISFPGQPPPERADAARNRRRILDAAGRLLADQGPEAVTMNAVAQIAGIGVGTVYRRFGDVSQLLLALLDDRERQFQQAFLAGPAPLGPDAPPVDRLRAFLHALTDHVAEHMTIMLAAECASPLARYTNGFYLAWHLHTSTLLRQIRPEADVDVVADLLLGLTTPTLIGHLTTQRGITPERIKASIDHLLTTSLT</sequence>
<name>A0A1C3NCJ1_9ACTN</name>
<dbReference type="PROSITE" id="PS50977">
    <property type="entry name" value="HTH_TETR_2"/>
    <property type="match status" value="1"/>
</dbReference>
<dbReference type="InterPro" id="IPR036271">
    <property type="entry name" value="Tet_transcr_reg_TetR-rel_C_sf"/>
</dbReference>
<dbReference type="SUPFAM" id="SSF48498">
    <property type="entry name" value="Tetracyclin repressor-like, C-terminal domain"/>
    <property type="match status" value="1"/>
</dbReference>
<proteinExistence type="predicted"/>
<dbReference type="EMBL" id="LT598496">
    <property type="protein sequence ID" value="SBV30259.1"/>
    <property type="molecule type" value="Genomic_DNA"/>
</dbReference>
<evidence type="ECO:0000259" key="3">
    <source>
        <dbReference type="PROSITE" id="PS50977"/>
    </source>
</evidence>
<keyword evidence="1 2" id="KW-0238">DNA-binding</keyword>
<dbReference type="InterPro" id="IPR001647">
    <property type="entry name" value="HTH_TetR"/>
</dbReference>
<dbReference type="GO" id="GO:0003700">
    <property type="term" value="F:DNA-binding transcription factor activity"/>
    <property type="evidence" value="ECO:0007669"/>
    <property type="project" value="TreeGrafter"/>
</dbReference>
<reference evidence="5" key="1">
    <citation type="submission" date="2016-06" db="EMBL/GenBank/DDBJ databases">
        <authorList>
            <person name="Varghese N."/>
        </authorList>
    </citation>
    <scope>NUCLEOTIDE SEQUENCE [LARGE SCALE GENOMIC DNA]</scope>
    <source>
        <strain evidence="5">DSM 45344</strain>
    </source>
</reference>
<accession>A0A1C3NCJ1</accession>